<name>A0A9P6H2V3_9AGAM</name>
<dbReference type="InterPro" id="IPR001810">
    <property type="entry name" value="F-box_dom"/>
</dbReference>
<dbReference type="PROSITE" id="PS50181">
    <property type="entry name" value="FBOX"/>
    <property type="match status" value="1"/>
</dbReference>
<protein>
    <recommendedName>
        <fullName evidence="1">F-box domain-containing protein</fullName>
    </recommendedName>
</protein>
<dbReference type="Pfam" id="PF00646">
    <property type="entry name" value="F-box"/>
    <property type="match status" value="1"/>
</dbReference>
<dbReference type="SUPFAM" id="SSF81383">
    <property type="entry name" value="F-box domain"/>
    <property type="match status" value="1"/>
</dbReference>
<dbReference type="InterPro" id="IPR036047">
    <property type="entry name" value="F-box-like_dom_sf"/>
</dbReference>
<evidence type="ECO:0000313" key="2">
    <source>
        <dbReference type="EMBL" id="KAF9778258.1"/>
    </source>
</evidence>
<accession>A0A9P6H2V3</accession>
<dbReference type="EMBL" id="WIUZ02000024">
    <property type="protein sequence ID" value="KAF9778258.1"/>
    <property type="molecule type" value="Genomic_DNA"/>
</dbReference>
<dbReference type="Proteomes" id="UP000736335">
    <property type="component" value="Unassembled WGS sequence"/>
</dbReference>
<feature type="domain" description="F-box" evidence="1">
    <location>
        <begin position="2"/>
        <end position="48"/>
    </location>
</feature>
<proteinExistence type="predicted"/>
<evidence type="ECO:0000313" key="3">
    <source>
        <dbReference type="Proteomes" id="UP000736335"/>
    </source>
</evidence>
<keyword evidence="3" id="KW-1185">Reference proteome</keyword>
<dbReference type="SMART" id="SM00256">
    <property type="entry name" value="FBOX"/>
    <property type="match status" value="1"/>
</dbReference>
<sequence length="465" mass="52307">MTDLTQRLPLELLAGILERASIPDVLSFKQVNRAFRDVILSSPLVQHKIELYAAGLEYNAAAGICLADSRNALVRYRSNLDSLRPAEKRTLEIAYTGYRYHVKSAGGVFAIIEESVRLITLGSASRGIPHREWEIPLPVTDIEDYCLYPGEDVIAFFEKQAVDNTQIKIHLRSLSDGERHPAALCPTIYYPWRDRWMCGIYSTSMTSSRIALLTSTRACGTRLLMIWDWKSAHLLFELAEEPYTLVEFIDDHRLLVILDRTRDNASSLVLIDTEKVVVGAPMRTTFQLPPTFYPCAYLLMERGMHEPSPAELLAPFYQDPTQRIAALSQIASRDFLVFRVGALLELLESHEGSEIGWDEWKYCVANPRIDQDRLNILQACVSGCRLICTVSMEPGKDACMKVFDLSIQGRASYLSEQVNAGLGVRDMTLSDARAEVLASDLFDDIYSGHDSIIFTYVSVALISCF</sequence>
<reference evidence="2" key="1">
    <citation type="journal article" date="2020" name="Nat. Commun.">
        <title>Large-scale genome sequencing of mycorrhizal fungi provides insights into the early evolution of symbiotic traits.</title>
        <authorList>
            <person name="Miyauchi S."/>
            <person name="Kiss E."/>
            <person name="Kuo A."/>
            <person name="Drula E."/>
            <person name="Kohler A."/>
            <person name="Sanchez-Garcia M."/>
            <person name="Morin E."/>
            <person name="Andreopoulos B."/>
            <person name="Barry K.W."/>
            <person name="Bonito G."/>
            <person name="Buee M."/>
            <person name="Carver A."/>
            <person name="Chen C."/>
            <person name="Cichocki N."/>
            <person name="Clum A."/>
            <person name="Culley D."/>
            <person name="Crous P.W."/>
            <person name="Fauchery L."/>
            <person name="Girlanda M."/>
            <person name="Hayes R.D."/>
            <person name="Keri Z."/>
            <person name="LaButti K."/>
            <person name="Lipzen A."/>
            <person name="Lombard V."/>
            <person name="Magnuson J."/>
            <person name="Maillard F."/>
            <person name="Murat C."/>
            <person name="Nolan M."/>
            <person name="Ohm R.A."/>
            <person name="Pangilinan J."/>
            <person name="Pereira M.F."/>
            <person name="Perotto S."/>
            <person name="Peter M."/>
            <person name="Pfister S."/>
            <person name="Riley R."/>
            <person name="Sitrit Y."/>
            <person name="Stielow J.B."/>
            <person name="Szollosi G."/>
            <person name="Zifcakova L."/>
            <person name="Stursova M."/>
            <person name="Spatafora J.W."/>
            <person name="Tedersoo L."/>
            <person name="Vaario L.M."/>
            <person name="Yamada A."/>
            <person name="Yan M."/>
            <person name="Wang P."/>
            <person name="Xu J."/>
            <person name="Bruns T."/>
            <person name="Baldrian P."/>
            <person name="Vilgalys R."/>
            <person name="Dunand C."/>
            <person name="Henrissat B."/>
            <person name="Grigoriev I.V."/>
            <person name="Hibbett D."/>
            <person name="Nagy L.G."/>
            <person name="Martin F.M."/>
        </authorList>
    </citation>
    <scope>NUCLEOTIDE SEQUENCE</scope>
    <source>
        <strain evidence="2">UH-Tt-Lm1</strain>
    </source>
</reference>
<dbReference type="AlphaFoldDB" id="A0A9P6H2V3"/>
<evidence type="ECO:0000259" key="1">
    <source>
        <dbReference type="PROSITE" id="PS50181"/>
    </source>
</evidence>
<organism evidence="2 3">
    <name type="scientific">Thelephora terrestris</name>
    <dbReference type="NCBI Taxonomy" id="56493"/>
    <lineage>
        <taxon>Eukaryota</taxon>
        <taxon>Fungi</taxon>
        <taxon>Dikarya</taxon>
        <taxon>Basidiomycota</taxon>
        <taxon>Agaricomycotina</taxon>
        <taxon>Agaricomycetes</taxon>
        <taxon>Thelephorales</taxon>
        <taxon>Thelephoraceae</taxon>
        <taxon>Thelephora</taxon>
    </lineage>
</organism>
<comment type="caution">
    <text evidence="2">The sequence shown here is derived from an EMBL/GenBank/DDBJ whole genome shotgun (WGS) entry which is preliminary data.</text>
</comment>
<dbReference type="OrthoDB" id="2751409at2759"/>
<reference evidence="2" key="2">
    <citation type="submission" date="2020-11" db="EMBL/GenBank/DDBJ databases">
        <authorList>
            <consortium name="DOE Joint Genome Institute"/>
            <person name="Kuo A."/>
            <person name="Miyauchi S."/>
            <person name="Kiss E."/>
            <person name="Drula E."/>
            <person name="Kohler A."/>
            <person name="Sanchez-Garcia M."/>
            <person name="Andreopoulos B."/>
            <person name="Barry K.W."/>
            <person name="Bonito G."/>
            <person name="Buee M."/>
            <person name="Carver A."/>
            <person name="Chen C."/>
            <person name="Cichocki N."/>
            <person name="Clum A."/>
            <person name="Culley D."/>
            <person name="Crous P.W."/>
            <person name="Fauchery L."/>
            <person name="Girlanda M."/>
            <person name="Hayes R."/>
            <person name="Keri Z."/>
            <person name="Labutti K."/>
            <person name="Lipzen A."/>
            <person name="Lombard V."/>
            <person name="Magnuson J."/>
            <person name="Maillard F."/>
            <person name="Morin E."/>
            <person name="Murat C."/>
            <person name="Nolan M."/>
            <person name="Ohm R."/>
            <person name="Pangilinan J."/>
            <person name="Pereira M."/>
            <person name="Perotto S."/>
            <person name="Peter M."/>
            <person name="Riley R."/>
            <person name="Sitrit Y."/>
            <person name="Stielow B."/>
            <person name="Szollosi G."/>
            <person name="Zifcakova L."/>
            <person name="Stursova M."/>
            <person name="Spatafora J.W."/>
            <person name="Tedersoo L."/>
            <person name="Vaario L.-M."/>
            <person name="Yamada A."/>
            <person name="Yan M."/>
            <person name="Wang P."/>
            <person name="Xu J."/>
            <person name="Bruns T."/>
            <person name="Baldrian P."/>
            <person name="Vilgalys R."/>
            <person name="Henrissat B."/>
            <person name="Grigoriev I.V."/>
            <person name="Hibbett D."/>
            <person name="Nagy L.G."/>
            <person name="Martin F.M."/>
        </authorList>
    </citation>
    <scope>NUCLEOTIDE SEQUENCE</scope>
    <source>
        <strain evidence="2">UH-Tt-Lm1</strain>
    </source>
</reference>
<gene>
    <name evidence="2" type="ORF">BJ322DRAFT_1094097</name>
</gene>